<evidence type="ECO:0000313" key="11">
    <source>
        <dbReference type="EMBL" id="VTR31016.1"/>
    </source>
</evidence>
<keyword evidence="8 9" id="KW-0413">Isomerase</keyword>
<evidence type="ECO:0000256" key="1">
    <source>
        <dbReference type="ARBA" id="ARBA00001164"/>
    </source>
</evidence>
<feature type="domain" description="N-(5'phosphoribosyl) anthranilate isomerase (PRAI)" evidence="10">
    <location>
        <begin position="5"/>
        <end position="204"/>
    </location>
</feature>
<comment type="similarity">
    <text evidence="9">Belongs to the TrpF family.</text>
</comment>
<dbReference type="GO" id="GO:0004640">
    <property type="term" value="F:phosphoribosylanthranilate isomerase activity"/>
    <property type="evidence" value="ECO:0007669"/>
    <property type="project" value="UniProtKB-UniRule"/>
</dbReference>
<dbReference type="GeneID" id="78461550"/>
<dbReference type="InterPro" id="IPR011060">
    <property type="entry name" value="RibuloseP-bd_barrel"/>
</dbReference>
<evidence type="ECO:0000259" key="10">
    <source>
        <dbReference type="Pfam" id="PF00697"/>
    </source>
</evidence>
<keyword evidence="5 9" id="KW-0028">Amino-acid biosynthesis</keyword>
<evidence type="ECO:0000313" key="12">
    <source>
        <dbReference type="Proteomes" id="UP000308196"/>
    </source>
</evidence>
<dbReference type="SUPFAM" id="SSF51366">
    <property type="entry name" value="Ribulose-phoshate binding barrel"/>
    <property type="match status" value="1"/>
</dbReference>
<dbReference type="KEGG" id="stha:NCTC11429_00756"/>
<evidence type="ECO:0000256" key="7">
    <source>
        <dbReference type="ARBA" id="ARBA00023141"/>
    </source>
</evidence>
<dbReference type="PANTHER" id="PTHR42894">
    <property type="entry name" value="N-(5'-PHOSPHORIBOSYL)ANTHRANILATE ISOMERASE"/>
    <property type="match status" value="1"/>
</dbReference>
<dbReference type="GO" id="GO:0000162">
    <property type="term" value="P:L-tryptophan biosynthetic process"/>
    <property type="evidence" value="ECO:0007669"/>
    <property type="project" value="UniProtKB-UniRule"/>
</dbReference>
<dbReference type="Gene3D" id="3.20.20.70">
    <property type="entry name" value="Aldolase class I"/>
    <property type="match status" value="1"/>
</dbReference>
<dbReference type="EC" id="5.3.1.24" evidence="3 9"/>
<dbReference type="InterPro" id="IPR013785">
    <property type="entry name" value="Aldolase_TIM"/>
</dbReference>
<evidence type="ECO:0000256" key="2">
    <source>
        <dbReference type="ARBA" id="ARBA00004664"/>
    </source>
</evidence>
<organism evidence="11 12">
    <name type="scientific">Sphingobacterium thalpophilum</name>
    <dbReference type="NCBI Taxonomy" id="259"/>
    <lineage>
        <taxon>Bacteria</taxon>
        <taxon>Pseudomonadati</taxon>
        <taxon>Bacteroidota</taxon>
        <taxon>Sphingobacteriia</taxon>
        <taxon>Sphingobacteriales</taxon>
        <taxon>Sphingobacteriaceae</taxon>
        <taxon>Sphingobacterium</taxon>
    </lineage>
</organism>
<dbReference type="AlphaFoldDB" id="A0A4U9UDC3"/>
<dbReference type="RefSeq" id="WP_037534709.1">
    <property type="nucleotide sequence ID" value="NZ_JBPFQZ010000008.1"/>
</dbReference>
<evidence type="ECO:0000256" key="8">
    <source>
        <dbReference type="ARBA" id="ARBA00023235"/>
    </source>
</evidence>
<dbReference type="EMBL" id="LR590484">
    <property type="protein sequence ID" value="VTR31016.1"/>
    <property type="molecule type" value="Genomic_DNA"/>
</dbReference>
<dbReference type="InterPro" id="IPR044643">
    <property type="entry name" value="TrpF_fam"/>
</dbReference>
<dbReference type="CDD" id="cd00405">
    <property type="entry name" value="PRAI"/>
    <property type="match status" value="1"/>
</dbReference>
<dbReference type="UniPathway" id="UPA00035">
    <property type="reaction ID" value="UER00042"/>
</dbReference>
<evidence type="ECO:0000256" key="9">
    <source>
        <dbReference type="HAMAP-Rule" id="MF_00135"/>
    </source>
</evidence>
<dbReference type="InterPro" id="IPR001240">
    <property type="entry name" value="PRAI_dom"/>
</dbReference>
<evidence type="ECO:0000256" key="5">
    <source>
        <dbReference type="ARBA" id="ARBA00022605"/>
    </source>
</evidence>
<dbReference type="HAMAP" id="MF_00135">
    <property type="entry name" value="PRAI"/>
    <property type="match status" value="1"/>
</dbReference>
<evidence type="ECO:0000256" key="3">
    <source>
        <dbReference type="ARBA" id="ARBA00012572"/>
    </source>
</evidence>
<gene>
    <name evidence="9 11" type="primary">trpF</name>
    <name evidence="11" type="ORF">NCTC11429_00756</name>
</gene>
<name>A0A4U9UDC3_9SPHI</name>
<proteinExistence type="inferred from homology"/>
<dbReference type="PANTHER" id="PTHR42894:SF1">
    <property type="entry name" value="N-(5'-PHOSPHORIBOSYL)ANTHRANILATE ISOMERASE"/>
    <property type="match status" value="1"/>
</dbReference>
<dbReference type="Proteomes" id="UP000308196">
    <property type="component" value="Chromosome"/>
</dbReference>
<keyword evidence="6 9" id="KW-0822">Tryptophan biosynthesis</keyword>
<reference evidence="11 12" key="1">
    <citation type="submission" date="2019-05" db="EMBL/GenBank/DDBJ databases">
        <authorList>
            <consortium name="Pathogen Informatics"/>
        </authorList>
    </citation>
    <scope>NUCLEOTIDE SEQUENCE [LARGE SCALE GENOMIC DNA]</scope>
    <source>
        <strain evidence="11 12">NCTC11429</strain>
    </source>
</reference>
<protein>
    <recommendedName>
        <fullName evidence="4 9">N-(5'-phosphoribosyl)anthranilate isomerase</fullName>
        <shortName evidence="9">PRAI</shortName>
        <ecNumber evidence="3 9">5.3.1.24</ecNumber>
    </recommendedName>
</protein>
<keyword evidence="7 9" id="KW-0057">Aromatic amino acid biosynthesis</keyword>
<accession>A0A4U9UDC3</accession>
<evidence type="ECO:0000256" key="4">
    <source>
        <dbReference type="ARBA" id="ARBA00022272"/>
    </source>
</evidence>
<evidence type="ECO:0000256" key="6">
    <source>
        <dbReference type="ARBA" id="ARBA00022822"/>
    </source>
</evidence>
<comment type="pathway">
    <text evidence="2 9">Amino-acid biosynthesis; L-tryptophan biosynthesis; L-tryptophan from chorismate: step 3/5.</text>
</comment>
<comment type="catalytic activity">
    <reaction evidence="1 9">
        <text>N-(5-phospho-beta-D-ribosyl)anthranilate = 1-(2-carboxyphenylamino)-1-deoxy-D-ribulose 5-phosphate</text>
        <dbReference type="Rhea" id="RHEA:21540"/>
        <dbReference type="ChEBI" id="CHEBI:18277"/>
        <dbReference type="ChEBI" id="CHEBI:58613"/>
        <dbReference type="EC" id="5.3.1.24"/>
    </reaction>
</comment>
<dbReference type="Pfam" id="PF00697">
    <property type="entry name" value="PRAI"/>
    <property type="match status" value="1"/>
</dbReference>
<sequence length="208" mass="23334">MAVKVKVCGMKYPDNIAEVTALGVDYIGFIFYEKSKRYVGTAQREYIRNLVQPAKVGVFVNTDLPELVDTIHNFKLDAVQLHGNETAEFCQALKAETSAIVIKAFGVDHNFDWNQLESYRDVVDYFLFDTKSSAYGGTGIPFDWSLLNQYKLDCPYFLSGGLGPDNIGEALQVGDPRLYALDLNSKFEVEPGLKDINLLTQSINNIKR</sequence>
<dbReference type="STRING" id="1123265.GCA_000686625_02994"/>